<evidence type="ECO:0000256" key="5">
    <source>
        <dbReference type="ARBA" id="ARBA00023136"/>
    </source>
</evidence>
<protein>
    <submittedName>
        <fullName evidence="10">Uncharacterized protein</fullName>
    </submittedName>
</protein>
<evidence type="ECO:0000259" key="8">
    <source>
        <dbReference type="Pfam" id="PF24597"/>
    </source>
</evidence>
<evidence type="ECO:0000256" key="2">
    <source>
        <dbReference type="ARBA" id="ARBA00022448"/>
    </source>
</evidence>
<proteinExistence type="inferred from homology"/>
<keyword evidence="3" id="KW-0653">Protein transport</keyword>
<evidence type="ECO:0000256" key="3">
    <source>
        <dbReference type="ARBA" id="ARBA00022927"/>
    </source>
</evidence>
<dbReference type="GO" id="GO:0005829">
    <property type="term" value="C:cytosol"/>
    <property type="evidence" value="ECO:0007669"/>
    <property type="project" value="GOC"/>
</dbReference>
<reference evidence="10 11" key="1">
    <citation type="journal article" date="2014" name="PLoS Genet.">
        <title>Analysis of the Phlebiopsis gigantea genome, transcriptome and secretome provides insight into its pioneer colonization strategies of wood.</title>
        <authorList>
            <person name="Hori C."/>
            <person name="Ishida T."/>
            <person name="Igarashi K."/>
            <person name="Samejima M."/>
            <person name="Suzuki H."/>
            <person name="Master E."/>
            <person name="Ferreira P."/>
            <person name="Ruiz-Duenas F.J."/>
            <person name="Held B."/>
            <person name="Canessa P."/>
            <person name="Larrondo L.F."/>
            <person name="Schmoll M."/>
            <person name="Druzhinina I.S."/>
            <person name="Kubicek C.P."/>
            <person name="Gaskell J.A."/>
            <person name="Kersten P."/>
            <person name="St John F."/>
            <person name="Glasner J."/>
            <person name="Sabat G."/>
            <person name="Splinter BonDurant S."/>
            <person name="Syed K."/>
            <person name="Yadav J."/>
            <person name="Mgbeahuruike A.C."/>
            <person name="Kovalchuk A."/>
            <person name="Asiegbu F.O."/>
            <person name="Lackner G."/>
            <person name="Hoffmeister D."/>
            <person name="Rencoret J."/>
            <person name="Gutierrez A."/>
            <person name="Sun H."/>
            <person name="Lindquist E."/>
            <person name="Barry K."/>
            <person name="Riley R."/>
            <person name="Grigoriev I.V."/>
            <person name="Henrissat B."/>
            <person name="Kues U."/>
            <person name="Berka R.M."/>
            <person name="Martinez A.T."/>
            <person name="Covert S.F."/>
            <person name="Blanchette R.A."/>
            <person name="Cullen D."/>
        </authorList>
    </citation>
    <scope>NUCLEOTIDE SEQUENCE [LARGE SCALE GENOMIC DNA]</scope>
    <source>
        <strain evidence="10 11">11061_1 CR5-6</strain>
    </source>
</reference>
<organism evidence="10 11">
    <name type="scientific">Phlebiopsis gigantea (strain 11061_1 CR5-6)</name>
    <name type="common">White-rot fungus</name>
    <name type="synonym">Peniophora gigantea</name>
    <dbReference type="NCBI Taxonomy" id="745531"/>
    <lineage>
        <taxon>Eukaryota</taxon>
        <taxon>Fungi</taxon>
        <taxon>Dikarya</taxon>
        <taxon>Basidiomycota</taxon>
        <taxon>Agaricomycotina</taxon>
        <taxon>Agaricomycetes</taxon>
        <taxon>Polyporales</taxon>
        <taxon>Phanerochaetaceae</taxon>
        <taxon>Phlebiopsis</taxon>
    </lineage>
</organism>
<dbReference type="GO" id="GO:0006895">
    <property type="term" value="P:Golgi to endosome transport"/>
    <property type="evidence" value="ECO:0007669"/>
    <property type="project" value="InterPro"/>
</dbReference>
<evidence type="ECO:0000259" key="7">
    <source>
        <dbReference type="Pfam" id="PF04118"/>
    </source>
</evidence>
<keyword evidence="2" id="KW-0813">Transport</keyword>
<comment type="subcellular location">
    <subcellularLocation>
        <location evidence="1">Golgi apparatus membrane</location>
        <topology evidence="1">Peripheral membrane protein</topology>
    </subcellularLocation>
</comment>
<feature type="domain" description="DOP1 N-terminal" evidence="7">
    <location>
        <begin position="12"/>
        <end position="301"/>
    </location>
</feature>
<dbReference type="InterPro" id="IPR040314">
    <property type="entry name" value="DOP1"/>
</dbReference>
<dbReference type="InterPro" id="IPR056457">
    <property type="entry name" value="DOP1_C"/>
</dbReference>
<accession>A0A0C3PVA4</accession>
<comment type="similarity">
    <text evidence="6">Belongs to the DOP1 family.</text>
</comment>
<evidence type="ECO:0000256" key="4">
    <source>
        <dbReference type="ARBA" id="ARBA00023034"/>
    </source>
</evidence>
<dbReference type="GO" id="GO:0005802">
    <property type="term" value="C:trans-Golgi network"/>
    <property type="evidence" value="ECO:0007669"/>
    <property type="project" value="TreeGrafter"/>
</dbReference>
<dbReference type="HOGENOM" id="CLU_001197_0_0_1"/>
<dbReference type="GO" id="GO:0000139">
    <property type="term" value="C:Golgi membrane"/>
    <property type="evidence" value="ECO:0007669"/>
    <property type="project" value="UniProtKB-SubCell"/>
</dbReference>
<dbReference type="Pfam" id="PF24598">
    <property type="entry name" value="DOP1_C"/>
    <property type="match status" value="1"/>
</dbReference>
<name>A0A0C3PVA4_PHLG1</name>
<evidence type="ECO:0000256" key="1">
    <source>
        <dbReference type="ARBA" id="ARBA00004395"/>
    </source>
</evidence>
<dbReference type="Pfam" id="PF04118">
    <property type="entry name" value="Dopey_N"/>
    <property type="match status" value="1"/>
</dbReference>
<sequence>MSGINLSAYANDPKYKKYTQQVEKCLSSFDSVHEWADFISFLKQLLKTFQAYMQFKEIPRKVIVAKRLAQCLNPALPSGVHQRALDVYTHIFSVLGSEGLQRDLALWSSGLFPFFEYAATSVKPTLLNLFDTHYLPLQAGLRPVMKSFIIALLPGLEEETGEFFDNVLGLLDRLSGTVSPSFFLQNIWLVMLTSPSARGTSLNFLSRRLPRLKPHEDISSIVGRDIGLMIRAISAALEDDDSLVRRGALDILLQSLPLESVAVKKAPIEDRNILMRAATSVVLRRDLALNRRLYTWLLGSDENGQQQIQHLKAHGMELLSSTLREDMFNPSPEYAPSRPFKIFISLLDKYEVGSPLTEALVFDSFRALKQGIQRGSDPGDDLQMTASTLYEAVEPLALYKQLLGAVFSDITADTDRSEGISMVLHILSTYHTHDEEIEAVHLPTAFAAILEVLTSCGEAEPKRTAYRSYAVALTLLHEIFKHIRIGFLKEKPRISGEESVHLPNESAYAFACAFYGNEAVPTAVRERSSTSPLVTVLDDLVRLSMLTGTNHSGVEISNMLVRESFVQILLLFKKMTQQLQNSEEKSISIQWNPSQWLTTVVQSIQGEVAVFPMVDNVVSTVITLQETTRLEPKLNIDKRSIISALGLPLLKYLRPSCATYHMRAVNLVWSLENTVGSQQIVAIISQGLSSANVMEVREACEAFGVLWRLTDDSMLPGFRLKLPMMIVLDTLKSEDSNLRRIGETWMRCSLKSYTRILDPILFDLCDPTIQRSPAMSHTNGRQVQYFEYDRTFDQRYIIHVLGILLSVVKFGGQGLTKVARATPISRSSHAALRERARIAGDAPEVTYMDVLVRVLLIYLQSEPKSRLSVAMNPFNEALQSCAVDLLQALVARGEVDTYTLQAAESAAVGKLYLCIHSGRLDLQNKTLHLLHSLISALSTKVQRASHDDRSAETSTRASYHLDPLLTQTLIDGISVPSNRAILQHWLDFILMTIPQFHELLHPTIIPLNDCVCRQLKSALDDVVAASASDSSSTDVLVYTTDADFIMLLNGMERLVLLSLSQTVDPNQIDDEMVPEKAGNEGGGLLGYVSNVFSTDSSNTIAEELPLTKGSDCQCLQEAIRVSCTIWEQLSIPTQPRWGSQEESLTMIYSRARSRCRRVLEHLFKAHPLEVLECIVECWHRDTTRDDSPSFELIDMLTASAQNVVLMLCETIAVRIPGMSDRPRRHTLCAAVSDVMLFEFFEQYLDRLEGPLAVQLWGRCLQFFKDLLGTLREFKIQVFYALRCFSVLADKLTQTTALEDKRARKELQDVYSKLVEICLLAGRSYDQSSWIRRGQATLGVNGSGRESPVSRARSELKVDEKLNASTSSLPAAVPETTKPSSSKELVDQVNAYLASDVVPRMRKILAEPDKILALASNIVASIITPSLRSRAKPLDVDHAILSVLRELTKIASAIKAWRGVIVDVLNDNRCFNSTASGGNKWRILVKMLFETDKSALPELLSKITTAPSANIFTNREYEMLLRSLNFRRLSYAILSGEKNQFLTQLPTIQEKLVDTLRNVTASIVQSEVYLCVRVLLCRLSPHNLSSFWPVILTELYRVFDQVMTSLPSDGSEELGLILAAAKLLDLLLVLQTEEFQVHQWIFITDTVDAIYKPENWTPAALFDRLSDVVGQLPSEGSPLNDLRRVRRPLLNSVHQIDSIRDLIPFFSQVSMTSYESVYTSGGNVDWVAVDDGLFQDMFDGR</sequence>
<gene>
    <name evidence="10" type="ORF">PHLGIDRAFT_27764</name>
</gene>
<dbReference type="SUPFAM" id="SSF48371">
    <property type="entry name" value="ARM repeat"/>
    <property type="match status" value="1"/>
</dbReference>
<dbReference type="STRING" id="745531.A0A0C3PVA4"/>
<evidence type="ECO:0000313" key="11">
    <source>
        <dbReference type="Proteomes" id="UP000053257"/>
    </source>
</evidence>
<dbReference type="Proteomes" id="UP000053257">
    <property type="component" value="Unassembled WGS sequence"/>
</dbReference>
<evidence type="ECO:0000256" key="6">
    <source>
        <dbReference type="ARBA" id="ARBA00046326"/>
    </source>
</evidence>
<dbReference type="InterPro" id="IPR016024">
    <property type="entry name" value="ARM-type_fold"/>
</dbReference>
<dbReference type="InterPro" id="IPR056458">
    <property type="entry name" value="TPR_DOP1_M"/>
</dbReference>
<evidence type="ECO:0000259" key="9">
    <source>
        <dbReference type="Pfam" id="PF24598"/>
    </source>
</evidence>
<evidence type="ECO:0000313" key="10">
    <source>
        <dbReference type="EMBL" id="KIP11758.1"/>
    </source>
</evidence>
<dbReference type="Pfam" id="PF24597">
    <property type="entry name" value="TPR_DOP1_M"/>
    <property type="match status" value="1"/>
</dbReference>
<feature type="domain" description="DOP1-like middle TPR" evidence="8">
    <location>
        <begin position="312"/>
        <end position="479"/>
    </location>
</feature>
<keyword evidence="5" id="KW-0472">Membrane</keyword>
<dbReference type="InterPro" id="IPR007249">
    <property type="entry name" value="DOP1_N"/>
</dbReference>
<dbReference type="GO" id="GO:0015031">
    <property type="term" value="P:protein transport"/>
    <property type="evidence" value="ECO:0007669"/>
    <property type="project" value="UniProtKB-KW"/>
</dbReference>
<keyword evidence="11" id="KW-1185">Reference proteome</keyword>
<dbReference type="OrthoDB" id="297643at2759"/>
<dbReference type="PANTHER" id="PTHR14042:SF24">
    <property type="entry name" value="PROTEIN DOPEY-1 HOMOLOG"/>
    <property type="match status" value="1"/>
</dbReference>
<keyword evidence="4" id="KW-0333">Golgi apparatus</keyword>
<dbReference type="PANTHER" id="PTHR14042">
    <property type="entry name" value="DOPEY-RELATED"/>
    <property type="match status" value="1"/>
</dbReference>
<dbReference type="EMBL" id="KN840444">
    <property type="protein sequence ID" value="KIP11758.1"/>
    <property type="molecule type" value="Genomic_DNA"/>
</dbReference>
<dbReference type="GO" id="GO:0005768">
    <property type="term" value="C:endosome"/>
    <property type="evidence" value="ECO:0007669"/>
    <property type="project" value="TreeGrafter"/>
</dbReference>
<feature type="domain" description="DOP1-like C-terminal" evidence="9">
    <location>
        <begin position="1239"/>
        <end position="1717"/>
    </location>
</feature>